<dbReference type="Pfam" id="PF07992">
    <property type="entry name" value="Pyr_redox_2"/>
    <property type="match status" value="1"/>
</dbReference>
<keyword evidence="3" id="KW-0274">FAD</keyword>
<keyword evidence="4" id="KW-0560">Oxidoreductase</keyword>
<dbReference type="SUPFAM" id="SSF55424">
    <property type="entry name" value="FAD/NAD-linked reductases, dimerisation (C-terminal) domain"/>
    <property type="match status" value="1"/>
</dbReference>
<dbReference type="SUPFAM" id="SSF51905">
    <property type="entry name" value="FAD/NAD(P)-binding domain"/>
    <property type="match status" value="1"/>
</dbReference>
<dbReference type="PANTHER" id="PTHR43557">
    <property type="entry name" value="APOPTOSIS-INDUCING FACTOR 1"/>
    <property type="match status" value="1"/>
</dbReference>
<protein>
    <submittedName>
        <fullName evidence="7">Ferredoxin--NAD(+) reductase</fullName>
    </submittedName>
</protein>
<evidence type="ECO:0000256" key="2">
    <source>
        <dbReference type="ARBA" id="ARBA00022630"/>
    </source>
</evidence>
<dbReference type="PANTHER" id="PTHR43557:SF2">
    <property type="entry name" value="RIESKE DOMAIN-CONTAINING PROTEIN-RELATED"/>
    <property type="match status" value="1"/>
</dbReference>
<dbReference type="InterPro" id="IPR023753">
    <property type="entry name" value="FAD/NAD-binding_dom"/>
</dbReference>
<evidence type="ECO:0000256" key="1">
    <source>
        <dbReference type="ARBA" id="ARBA00001974"/>
    </source>
</evidence>
<dbReference type="Proteomes" id="UP000031523">
    <property type="component" value="Chromosome"/>
</dbReference>
<keyword evidence="2" id="KW-0285">Flavoprotein</keyword>
<dbReference type="PRINTS" id="PR00368">
    <property type="entry name" value="FADPNR"/>
</dbReference>
<reference evidence="7 8" key="1">
    <citation type="submission" date="2015-01" db="EMBL/GenBank/DDBJ databases">
        <title>Enhanced salinomycin production by adjusting the supply of polyketide extender units in Streptomyce albus DSM 41398.</title>
        <authorList>
            <person name="Lu C."/>
        </authorList>
    </citation>
    <scope>NUCLEOTIDE SEQUENCE [LARGE SCALE GENOMIC DNA]</scope>
    <source>
        <strain evidence="8">ATCC 21838 / DSM 41398 / FERM P-419 / JCM 4703 / NBRC 107858</strain>
    </source>
</reference>
<dbReference type="Pfam" id="PF14759">
    <property type="entry name" value="Reductase_C"/>
    <property type="match status" value="1"/>
</dbReference>
<evidence type="ECO:0000256" key="4">
    <source>
        <dbReference type="ARBA" id="ARBA00023002"/>
    </source>
</evidence>
<dbReference type="GO" id="GO:0016651">
    <property type="term" value="F:oxidoreductase activity, acting on NAD(P)H"/>
    <property type="evidence" value="ECO:0007669"/>
    <property type="project" value="TreeGrafter"/>
</dbReference>
<evidence type="ECO:0000313" key="7">
    <source>
        <dbReference type="EMBL" id="AJE87270.1"/>
    </source>
</evidence>
<gene>
    <name evidence="7" type="ORF">SLNWT_6894</name>
</gene>
<evidence type="ECO:0000313" key="8">
    <source>
        <dbReference type="Proteomes" id="UP000031523"/>
    </source>
</evidence>
<proteinExistence type="predicted"/>
<keyword evidence="8" id="KW-1185">Reference proteome</keyword>
<name>A0A0B5F6R4_STRA4</name>
<dbReference type="PRINTS" id="PR00411">
    <property type="entry name" value="PNDRDTASEI"/>
</dbReference>
<evidence type="ECO:0000259" key="5">
    <source>
        <dbReference type="Pfam" id="PF07992"/>
    </source>
</evidence>
<comment type="cofactor">
    <cofactor evidence="1">
        <name>FAD</name>
        <dbReference type="ChEBI" id="CHEBI:57692"/>
    </cofactor>
</comment>
<dbReference type="InterPro" id="IPR016156">
    <property type="entry name" value="FAD/NAD-linked_Rdtase_dimer_sf"/>
</dbReference>
<dbReference type="Gene3D" id="3.30.390.30">
    <property type="match status" value="1"/>
</dbReference>
<feature type="domain" description="Reductase C-terminal" evidence="6">
    <location>
        <begin position="326"/>
        <end position="410"/>
    </location>
</feature>
<dbReference type="KEGG" id="sals:SLNWT_6894"/>
<dbReference type="InterPro" id="IPR036188">
    <property type="entry name" value="FAD/NAD-bd_sf"/>
</dbReference>
<dbReference type="InterPro" id="IPR050446">
    <property type="entry name" value="FAD-oxidoreductase/Apoptosis"/>
</dbReference>
<feature type="domain" description="FAD/NAD(P)-binding" evidence="5">
    <location>
        <begin position="12"/>
        <end position="307"/>
    </location>
</feature>
<dbReference type="EMBL" id="CP010519">
    <property type="protein sequence ID" value="AJE87270.1"/>
    <property type="molecule type" value="Genomic_DNA"/>
</dbReference>
<organism evidence="7 8">
    <name type="scientific">Streptomyces albus (strain ATCC 21838 / DSM 41398 / FERM P-419 / JCM 4703 / NBRC 107858)</name>
    <dbReference type="NCBI Taxonomy" id="1081613"/>
    <lineage>
        <taxon>Bacteria</taxon>
        <taxon>Bacillati</taxon>
        <taxon>Actinomycetota</taxon>
        <taxon>Actinomycetes</taxon>
        <taxon>Kitasatosporales</taxon>
        <taxon>Streptomycetaceae</taxon>
        <taxon>Streptomyces</taxon>
    </lineage>
</organism>
<accession>A0A0B5F6R4</accession>
<dbReference type="AlphaFoldDB" id="A0A0B5F6R4"/>
<evidence type="ECO:0000256" key="3">
    <source>
        <dbReference type="ARBA" id="ARBA00022827"/>
    </source>
</evidence>
<sequence>MTAPATRTALPRVVVVGAGHAGGTLVGLLRQSGFAGEILLFGLEKELPYHRPPLSKKFFGEQEAQWLKAPEFYAEQDVQVRLGESVAAIDRADKTVTTGSGEVVPYDFLVLATGAEPRQPPFPGRHLQGVLTLRTLADAGALREALSRGGRLVVVGGGYIGLEVAAAARAEGVEATVVEREDRVLARVASTRLSEIMTAYHLDRGTRILTGAEVSRLTGSGGKVAAVDLTDGRTIECDTVLIGVGAVPCDGLAREAGLRCDQGIAVDSSARTDDPRILAIGDVTCRPVTGAVGARRLESIPSAVEQAKQAAAVIVGAQEVPPEVPWFWSDQFDLKLKIAGFVPPTPSTVVRGDPSTGRFALFHHVDGLVNAVESANSPADFMAGKRFIAQSTRVDPGKLADLNVPLRQCLAEQPRSLP</sequence>
<dbReference type="GO" id="GO:0005737">
    <property type="term" value="C:cytoplasm"/>
    <property type="evidence" value="ECO:0007669"/>
    <property type="project" value="TreeGrafter"/>
</dbReference>
<evidence type="ECO:0000259" key="6">
    <source>
        <dbReference type="Pfam" id="PF14759"/>
    </source>
</evidence>
<dbReference type="Gene3D" id="3.50.50.60">
    <property type="entry name" value="FAD/NAD(P)-binding domain"/>
    <property type="match status" value="2"/>
</dbReference>
<dbReference type="InterPro" id="IPR028202">
    <property type="entry name" value="Reductase_C"/>
</dbReference>